<proteinExistence type="predicted"/>
<dbReference type="AlphaFoldDB" id="A0A9Q9EGH2"/>
<organism evidence="3 4">
    <name type="scientific">Septoria linicola</name>
    <dbReference type="NCBI Taxonomy" id="215465"/>
    <lineage>
        <taxon>Eukaryota</taxon>
        <taxon>Fungi</taxon>
        <taxon>Dikarya</taxon>
        <taxon>Ascomycota</taxon>
        <taxon>Pezizomycotina</taxon>
        <taxon>Dothideomycetes</taxon>
        <taxon>Dothideomycetidae</taxon>
        <taxon>Mycosphaerellales</taxon>
        <taxon>Mycosphaerellaceae</taxon>
        <taxon>Septoria</taxon>
    </lineage>
</organism>
<dbReference type="OrthoDB" id="5598695at2759"/>
<dbReference type="Gene3D" id="1.10.10.10">
    <property type="entry name" value="Winged helix-like DNA-binding domain superfamily/Winged helix DNA-binding domain"/>
    <property type="match status" value="1"/>
</dbReference>
<dbReference type="GO" id="GO:0010468">
    <property type="term" value="P:regulation of gene expression"/>
    <property type="evidence" value="ECO:0007669"/>
    <property type="project" value="UniProtKB-ARBA"/>
</dbReference>
<dbReference type="EMBL" id="CP099419">
    <property type="protein sequence ID" value="USW49980.1"/>
    <property type="molecule type" value="Genomic_DNA"/>
</dbReference>
<keyword evidence="4" id="KW-1185">Reference proteome</keyword>
<keyword evidence="3" id="KW-0371">Homeobox</keyword>
<protein>
    <submittedName>
        <fullName evidence="3">SWIRM domain, Homeobox-like domain superfamily protein</fullName>
    </submittedName>
</protein>
<feature type="region of interest" description="Disordered" evidence="1">
    <location>
        <begin position="180"/>
        <end position="258"/>
    </location>
</feature>
<gene>
    <name evidence="3" type="ORF">Slin15195_G032990</name>
</gene>
<feature type="compositionally biased region" description="Polar residues" evidence="1">
    <location>
        <begin position="188"/>
        <end position="210"/>
    </location>
</feature>
<accession>A0A9Q9EGH2</accession>
<reference evidence="3" key="1">
    <citation type="submission" date="2022-06" db="EMBL/GenBank/DDBJ databases">
        <title>Complete genome sequences of two strains of the flax pathogen Septoria linicola.</title>
        <authorList>
            <person name="Lapalu N."/>
            <person name="Simon A."/>
            <person name="Demenou B."/>
            <person name="Paumier D."/>
            <person name="Guillot M.-P."/>
            <person name="Gout L."/>
            <person name="Valade R."/>
        </authorList>
    </citation>
    <scope>NUCLEOTIDE SEQUENCE</scope>
    <source>
        <strain evidence="3">SE15195</strain>
    </source>
</reference>
<evidence type="ECO:0000256" key="1">
    <source>
        <dbReference type="SAM" id="MobiDB-lite"/>
    </source>
</evidence>
<dbReference type="Pfam" id="PF04433">
    <property type="entry name" value="SWIRM"/>
    <property type="match status" value="1"/>
</dbReference>
<feature type="domain" description="SWIRM" evidence="2">
    <location>
        <begin position="302"/>
        <end position="373"/>
    </location>
</feature>
<dbReference type="GO" id="GO:0003677">
    <property type="term" value="F:DNA binding"/>
    <property type="evidence" value="ECO:0007669"/>
    <property type="project" value="UniProtKB-KW"/>
</dbReference>
<dbReference type="InterPro" id="IPR009057">
    <property type="entry name" value="Homeodomain-like_sf"/>
</dbReference>
<evidence type="ECO:0000259" key="2">
    <source>
        <dbReference type="Pfam" id="PF04433"/>
    </source>
</evidence>
<dbReference type="SUPFAM" id="SSF46689">
    <property type="entry name" value="Homeodomain-like"/>
    <property type="match status" value="1"/>
</dbReference>
<evidence type="ECO:0000313" key="4">
    <source>
        <dbReference type="Proteomes" id="UP001056384"/>
    </source>
</evidence>
<dbReference type="Proteomes" id="UP001056384">
    <property type="component" value="Chromosome 2"/>
</dbReference>
<feature type="compositionally biased region" description="Polar residues" evidence="1">
    <location>
        <begin position="77"/>
        <end position="99"/>
    </location>
</feature>
<dbReference type="InterPro" id="IPR007526">
    <property type="entry name" value="SWIRM"/>
</dbReference>
<keyword evidence="3" id="KW-0238">DNA-binding</keyword>
<dbReference type="InterPro" id="IPR036388">
    <property type="entry name" value="WH-like_DNA-bd_sf"/>
</dbReference>
<evidence type="ECO:0000313" key="3">
    <source>
        <dbReference type="EMBL" id="USW49980.1"/>
    </source>
</evidence>
<dbReference type="FunFam" id="1.10.10.10:FF:000087">
    <property type="entry name" value="Transcriptional adapter 2"/>
    <property type="match status" value="1"/>
</dbReference>
<feature type="region of interest" description="Disordered" evidence="1">
    <location>
        <begin position="1"/>
        <end position="99"/>
    </location>
</feature>
<sequence length="382" mass="43060">MALSQSREGKQRMGPASHLLTPEEPTIDSFEDKQPVRPIAPRSPPESPALRTVAPVSEDPVLYPGANDDQAVAPLFGTNTTPRATPEPDTSSKVSVATAPVTKSRQEIISNPHWISVNNYPESSGAVGFVQRYNADPVGYWRECMAHIEELKRAKLEARKLPLPTALPTKRDSHTLRLLESLGRSRVTKPSQTSSTTARVGTGNTTCSPTRRSRANKTEEPSKTHASRRHSRQTSTPANVAAQPKPRTRQPPSKVVEKKDQLWTDIPDYCPPIESLDQMEPKLRCEWGNKNVQDIGQDPDLFHLHPQERGIASILRLKCEKYLQVKRLIFQEKVKFLKENKEFNKTSAQNCASVDVNKVSKLWQSFNDVGWFDRHWFEKYLD</sequence>
<name>A0A9Q9EGH2_9PEZI</name>